<dbReference type="SUPFAM" id="SSF51206">
    <property type="entry name" value="cAMP-binding domain-like"/>
    <property type="match status" value="2"/>
</dbReference>
<dbReference type="PANTHER" id="PTHR23011:SF41">
    <property type="entry name" value="CYCLIC NUCLEOTIDE-BINDING DOMAIN-CONTAINING PROTEIN"/>
    <property type="match status" value="1"/>
</dbReference>
<dbReference type="GeneID" id="106666710"/>
<organism evidence="2 3">
    <name type="scientific">Cimex lectularius</name>
    <name type="common">Bed bug</name>
    <name type="synonym">Acanthia lectularia</name>
    <dbReference type="NCBI Taxonomy" id="79782"/>
    <lineage>
        <taxon>Eukaryota</taxon>
        <taxon>Metazoa</taxon>
        <taxon>Ecdysozoa</taxon>
        <taxon>Arthropoda</taxon>
        <taxon>Hexapoda</taxon>
        <taxon>Insecta</taxon>
        <taxon>Pterygota</taxon>
        <taxon>Neoptera</taxon>
        <taxon>Paraneoptera</taxon>
        <taxon>Hemiptera</taxon>
        <taxon>Heteroptera</taxon>
        <taxon>Panheteroptera</taxon>
        <taxon>Cimicomorpha</taxon>
        <taxon>Cimicidae</taxon>
        <taxon>Cimex</taxon>
    </lineage>
</organism>
<proteinExistence type="predicted"/>
<dbReference type="OrthoDB" id="166212at2759"/>
<feature type="domain" description="Cyclic nucleotide-binding" evidence="1">
    <location>
        <begin position="109"/>
        <end position="219"/>
    </location>
</feature>
<dbReference type="Proteomes" id="UP000494040">
    <property type="component" value="Unassembled WGS sequence"/>
</dbReference>
<evidence type="ECO:0000313" key="3">
    <source>
        <dbReference type="Proteomes" id="UP000494040"/>
    </source>
</evidence>
<dbReference type="SMART" id="SM00100">
    <property type="entry name" value="cNMP"/>
    <property type="match status" value="1"/>
</dbReference>
<reference evidence="2" key="1">
    <citation type="submission" date="2022-01" db="UniProtKB">
        <authorList>
            <consortium name="EnsemblMetazoa"/>
        </authorList>
    </citation>
    <scope>IDENTIFICATION</scope>
</reference>
<dbReference type="Pfam" id="PF00027">
    <property type="entry name" value="cNMP_binding"/>
    <property type="match status" value="1"/>
</dbReference>
<evidence type="ECO:0000313" key="2">
    <source>
        <dbReference type="EnsemblMetazoa" id="XP_014249561.1"/>
    </source>
</evidence>
<sequence length="491" mass="57378">MITAKRSKSKVSKTSVAMMKRKCIKTSLSSRNRFRFFIRKLIQNLYWMTDTTDVPLGNNPDVNAYILSHKRRDKQLISLADKVVLRRPPESRTEEELTSIRNKLVPFKAFRNYSDKVRHDLLQKAIFIYYKPRKVLVRQGQRAMYVYYILSGSVQVEMDVEDSFFTKGNVKTTYELNAGDTFGEIAVLYDEPHTTTYTVGKCDGLEVLVLSANDYKLILESSVQKKWSRVRWAMKKFSCFDKFGEMTLRFFCCGGEILTYRPNNNIPVRDSLNRDISTFIIDGSCRVIQKIMVTKCPPSSKVRYALEKNQDADKVKEGKSIYMQTCLLKRGAVFGLGEGMSKHMVIAVTEVLVLAIPRYVLMKHDVARIWTQAALNMDIWYPSEEEVFKNFLQGRNWSIYKKKLLNNNWNKKRTTEMTIHDTPLSVRAREIILCDSLYSKTIQEPDYLFVEINEDERNWTVKPQKSNTRLQFSMGKKGFWEREESERQVHR</sequence>
<keyword evidence="3" id="KW-1185">Reference proteome</keyword>
<dbReference type="InterPro" id="IPR000595">
    <property type="entry name" value="cNMP-bd_dom"/>
</dbReference>
<dbReference type="AlphaFoldDB" id="A0A8I6RTS2"/>
<protein>
    <recommendedName>
        <fullName evidence="1">Cyclic nucleotide-binding domain-containing protein</fullName>
    </recommendedName>
</protein>
<dbReference type="PROSITE" id="PS50042">
    <property type="entry name" value="CNMP_BINDING_3"/>
    <property type="match status" value="1"/>
</dbReference>
<dbReference type="PROSITE" id="PS00888">
    <property type="entry name" value="CNMP_BINDING_1"/>
    <property type="match status" value="1"/>
</dbReference>
<dbReference type="InterPro" id="IPR018488">
    <property type="entry name" value="cNMP-bd_CS"/>
</dbReference>
<dbReference type="CDD" id="cd00038">
    <property type="entry name" value="CAP_ED"/>
    <property type="match status" value="1"/>
</dbReference>
<dbReference type="Gene3D" id="2.60.120.10">
    <property type="entry name" value="Jelly Rolls"/>
    <property type="match status" value="1"/>
</dbReference>
<dbReference type="PANTHER" id="PTHR23011">
    <property type="entry name" value="CYCLIC NUCLEOTIDE-BINDING DOMAIN CONTAINING PROTEIN"/>
    <property type="match status" value="1"/>
</dbReference>
<name>A0A8I6RTS2_CIMLE</name>
<dbReference type="InterPro" id="IPR014710">
    <property type="entry name" value="RmlC-like_jellyroll"/>
</dbReference>
<dbReference type="InterPro" id="IPR018490">
    <property type="entry name" value="cNMP-bd_dom_sf"/>
</dbReference>
<dbReference type="OMA" id="MTKIWDE"/>
<dbReference type="RefSeq" id="XP_014249561.1">
    <property type="nucleotide sequence ID" value="XM_014394075.2"/>
</dbReference>
<dbReference type="EnsemblMetazoa" id="XM_014394075.2">
    <property type="protein sequence ID" value="XP_014249561.1"/>
    <property type="gene ID" value="LOC106666710"/>
</dbReference>
<evidence type="ECO:0000259" key="1">
    <source>
        <dbReference type="PROSITE" id="PS50042"/>
    </source>
</evidence>
<dbReference type="KEGG" id="clec:106666710"/>
<accession>A0A8I6RTS2</accession>